<feature type="compositionally biased region" description="Acidic residues" evidence="4">
    <location>
        <begin position="151"/>
        <end position="162"/>
    </location>
</feature>
<dbReference type="Pfam" id="PF00271">
    <property type="entry name" value="Helicase_C"/>
    <property type="match status" value="1"/>
</dbReference>
<dbReference type="CDD" id="cd18793">
    <property type="entry name" value="SF2_C_SNF"/>
    <property type="match status" value="1"/>
</dbReference>
<dbReference type="InterPro" id="IPR000330">
    <property type="entry name" value="SNF2_N"/>
</dbReference>
<gene>
    <name evidence="7" type="ORF">Rhopal_003220-T1</name>
</gene>
<feature type="compositionally biased region" description="Low complexity" evidence="4">
    <location>
        <begin position="276"/>
        <end position="287"/>
    </location>
</feature>
<comment type="caution">
    <text evidence="7">The sequence shown here is derived from an EMBL/GenBank/DDBJ whole genome shotgun (WGS) entry which is preliminary data.</text>
</comment>
<dbReference type="GO" id="GO:0005524">
    <property type="term" value="F:ATP binding"/>
    <property type="evidence" value="ECO:0007669"/>
    <property type="project" value="UniProtKB-KW"/>
</dbReference>
<feature type="region of interest" description="Disordered" evidence="4">
    <location>
        <begin position="223"/>
        <end position="348"/>
    </location>
</feature>
<feature type="compositionally biased region" description="Polar residues" evidence="4">
    <location>
        <begin position="763"/>
        <end position="785"/>
    </location>
</feature>
<dbReference type="InterPro" id="IPR050628">
    <property type="entry name" value="SNF2_RAD54_helicase_TF"/>
</dbReference>
<dbReference type="PROSITE" id="PS51192">
    <property type="entry name" value="HELICASE_ATP_BIND_1"/>
    <property type="match status" value="1"/>
</dbReference>
<dbReference type="PANTHER" id="PTHR45626:SF14">
    <property type="entry name" value="ATP-DEPENDENT DNA HELICASE (EUROFUNG)"/>
    <property type="match status" value="1"/>
</dbReference>
<feature type="compositionally biased region" description="Polar residues" evidence="4">
    <location>
        <begin position="141"/>
        <end position="150"/>
    </location>
</feature>
<keyword evidence="8" id="KW-1185">Reference proteome</keyword>
<evidence type="ECO:0000256" key="2">
    <source>
        <dbReference type="ARBA" id="ARBA00022801"/>
    </source>
</evidence>
<feature type="compositionally biased region" description="Basic residues" evidence="4">
    <location>
        <begin position="524"/>
        <end position="533"/>
    </location>
</feature>
<feature type="compositionally biased region" description="Low complexity" evidence="4">
    <location>
        <begin position="314"/>
        <end position="326"/>
    </location>
</feature>
<dbReference type="Gene3D" id="3.40.50.300">
    <property type="entry name" value="P-loop containing nucleotide triphosphate hydrolases"/>
    <property type="match status" value="1"/>
</dbReference>
<accession>A0AAV5GL26</accession>
<dbReference type="InterPro" id="IPR049730">
    <property type="entry name" value="SNF2/RAD54-like_C"/>
</dbReference>
<keyword evidence="3" id="KW-0067">ATP-binding</keyword>
<name>A0AAV5GL26_9BASI</name>
<feature type="domain" description="Helicase C-terminal" evidence="6">
    <location>
        <begin position="887"/>
        <end position="1047"/>
    </location>
</feature>
<feature type="region of interest" description="Disordered" evidence="4">
    <location>
        <begin position="1"/>
        <end position="207"/>
    </location>
</feature>
<protein>
    <submittedName>
        <fullName evidence="7">Uncharacterized protein</fullName>
    </submittedName>
</protein>
<keyword evidence="2" id="KW-0378">Hydrolase</keyword>
<dbReference type="GO" id="GO:0008094">
    <property type="term" value="F:ATP-dependent activity, acting on DNA"/>
    <property type="evidence" value="ECO:0007669"/>
    <property type="project" value="TreeGrafter"/>
</dbReference>
<feature type="compositionally biased region" description="Pro residues" evidence="4">
    <location>
        <begin position="187"/>
        <end position="196"/>
    </location>
</feature>
<feature type="region of interest" description="Disordered" evidence="4">
    <location>
        <begin position="755"/>
        <end position="788"/>
    </location>
</feature>
<evidence type="ECO:0000259" key="5">
    <source>
        <dbReference type="PROSITE" id="PS51192"/>
    </source>
</evidence>
<feature type="compositionally biased region" description="Acidic residues" evidence="4">
    <location>
        <begin position="539"/>
        <end position="549"/>
    </location>
</feature>
<dbReference type="PANTHER" id="PTHR45626">
    <property type="entry name" value="TRANSCRIPTION TERMINATION FACTOR 2-RELATED"/>
    <property type="match status" value="1"/>
</dbReference>
<dbReference type="PROSITE" id="PS51194">
    <property type="entry name" value="HELICASE_CTER"/>
    <property type="match status" value="1"/>
</dbReference>
<organism evidence="7 8">
    <name type="scientific">Rhodotorula paludigena</name>
    <dbReference type="NCBI Taxonomy" id="86838"/>
    <lineage>
        <taxon>Eukaryota</taxon>
        <taxon>Fungi</taxon>
        <taxon>Dikarya</taxon>
        <taxon>Basidiomycota</taxon>
        <taxon>Pucciniomycotina</taxon>
        <taxon>Microbotryomycetes</taxon>
        <taxon>Sporidiobolales</taxon>
        <taxon>Sporidiobolaceae</taxon>
        <taxon>Rhodotorula</taxon>
    </lineage>
</organism>
<sequence>MQRVDAWRSATHIDLTLSSDEEPLPVRKAAPRPAVERASAGPSKARRPPRIVDSEEDEDEGEPPARSQQQARALERMARPAPGEDDSDDELPPPPGGLRPAAGGQQSRTALGQPRQAALAAAGGEVLADTSRDSFIDDNDISTASGVDSQSEGDAEIQDDVDSSFRATPDPPARDSLRNPSPRRRPPPPPPAPAPAPAAQRLSEAEQLKRYGFVLHSAAAPPRANAPFRNLSNASSSGGSSSSTSTLFNKSAATRPAGSKPFASDLRSFGFGPKPAAASSSSAGSLSVKERALLQMKEDQKRIGVPINVPRNEPSSSGSRSPAGAALGKSASRSLNGPSHPSDPAKLLPTDDERALAEAMKGLNVEDGGSKEDQEAALKELVSSTIDMSNVDTSLGPPPGLKCTLLPHQVQGVHWLRDREKGKKRGGLLCDDMGLGKTVQMIALMLANPSDRIACKAKTTLIVCPVALMAQWKSEIATKSDGRLRVLIHHGSSRTLEGRKLAKYDVVITSYQICASEWVDPKPSKKGKGKGKKGGVPADSDDDEDDDELTQLGKRGARAEMGALFDLDHGFYRIILDEAHQIKGRSTKMHKACCALESHYRWCLTGTPYAIQNEALDLFSLFEFLGRRIVNPLHEISEFKAKIDGPLKNKRTKIALARLNIVLTAIMLRRTKATMVEGKPLLQLPAREIIEMKGPFLDPREADFYGKIEEKMQEAMQKHMDAGDIMNNYTKVLVKLLRMRQACNHPSLVTKDSVYDAEALNPTPENATGSNPASRGMSRSNSTAQAGDELSSMLGSLALDTAGDDDEGASCALCSKPLDASGETHCAACAADLRRFGSLATSTKVRRTLELLDGIKRESEEAERRARAKGKARDMDESESDVSDEDGLSARAIAEDDEVFPKKTIIFSQFTSMFDILEPFLRKAGYGYVRFDGKLNPRQRDEALEAIRNDKRCTVILVSIKCGAVGLNLTCCSRVILLDLWWNPAIEQHAHRFGQRDNVKIYKLTIDNTVEDRILTLQQQKAELAAAALEGSGNIGKASKLSVKDILYLFRGDADRVRRDASAAAADLDQFDE</sequence>
<dbReference type="AlphaFoldDB" id="A0AAV5GL26"/>
<dbReference type="GO" id="GO:0016787">
    <property type="term" value="F:hydrolase activity"/>
    <property type="evidence" value="ECO:0007669"/>
    <property type="project" value="UniProtKB-KW"/>
</dbReference>
<proteinExistence type="predicted"/>
<keyword evidence="1" id="KW-0547">Nucleotide-binding</keyword>
<dbReference type="Pfam" id="PF00176">
    <property type="entry name" value="SNF2-rel_dom"/>
    <property type="match status" value="1"/>
</dbReference>
<dbReference type="GO" id="GO:0005634">
    <property type="term" value="C:nucleus"/>
    <property type="evidence" value="ECO:0007669"/>
    <property type="project" value="TreeGrafter"/>
</dbReference>
<evidence type="ECO:0000256" key="4">
    <source>
        <dbReference type="SAM" id="MobiDB-lite"/>
    </source>
</evidence>
<evidence type="ECO:0000259" key="6">
    <source>
        <dbReference type="PROSITE" id="PS51194"/>
    </source>
</evidence>
<feature type="region of interest" description="Disordered" evidence="4">
    <location>
        <begin position="859"/>
        <end position="885"/>
    </location>
</feature>
<evidence type="ECO:0000313" key="8">
    <source>
        <dbReference type="Proteomes" id="UP001342314"/>
    </source>
</evidence>
<dbReference type="CDD" id="cd18008">
    <property type="entry name" value="DEXDc_SHPRH-like"/>
    <property type="match status" value="1"/>
</dbReference>
<feature type="compositionally biased region" description="Low complexity" evidence="4">
    <location>
        <begin position="98"/>
        <end position="128"/>
    </location>
</feature>
<dbReference type="InterPro" id="IPR014001">
    <property type="entry name" value="Helicase_ATP-bd"/>
</dbReference>
<dbReference type="SMART" id="SM00487">
    <property type="entry name" value="DEXDc"/>
    <property type="match status" value="1"/>
</dbReference>
<feature type="domain" description="Helicase ATP-binding" evidence="5">
    <location>
        <begin position="418"/>
        <end position="626"/>
    </location>
</feature>
<evidence type="ECO:0000256" key="3">
    <source>
        <dbReference type="ARBA" id="ARBA00022840"/>
    </source>
</evidence>
<evidence type="ECO:0000256" key="1">
    <source>
        <dbReference type="ARBA" id="ARBA00022741"/>
    </source>
</evidence>
<reference evidence="7 8" key="1">
    <citation type="submission" date="2021-12" db="EMBL/GenBank/DDBJ databases">
        <title>High titer production of polyol ester of fatty acids by Rhodotorula paludigena BS15 towards product separation-free biomass refinery.</title>
        <authorList>
            <person name="Mano J."/>
            <person name="Ono H."/>
            <person name="Tanaka T."/>
            <person name="Naito K."/>
            <person name="Sushida H."/>
            <person name="Ike M."/>
            <person name="Tokuyasu K."/>
            <person name="Kitaoka M."/>
        </authorList>
    </citation>
    <scope>NUCLEOTIDE SEQUENCE [LARGE SCALE GENOMIC DNA]</scope>
    <source>
        <strain evidence="7 8">BS15</strain>
    </source>
</reference>
<dbReference type="EMBL" id="BQKY01000006">
    <property type="protein sequence ID" value="GJN90221.1"/>
    <property type="molecule type" value="Genomic_DNA"/>
</dbReference>
<feature type="compositionally biased region" description="Acidic residues" evidence="4">
    <location>
        <begin position="876"/>
        <end position="885"/>
    </location>
</feature>
<dbReference type="SMART" id="SM00490">
    <property type="entry name" value="HELICc"/>
    <property type="match status" value="1"/>
</dbReference>
<dbReference type="SUPFAM" id="SSF52540">
    <property type="entry name" value="P-loop containing nucleoside triphosphate hydrolases"/>
    <property type="match status" value="2"/>
</dbReference>
<feature type="compositionally biased region" description="Low complexity" evidence="4">
    <location>
        <begin position="223"/>
        <end position="246"/>
    </location>
</feature>
<feature type="compositionally biased region" description="Basic and acidic residues" evidence="4">
    <location>
        <begin position="859"/>
        <end position="875"/>
    </location>
</feature>
<dbReference type="Proteomes" id="UP001342314">
    <property type="component" value="Unassembled WGS sequence"/>
</dbReference>
<feature type="region of interest" description="Disordered" evidence="4">
    <location>
        <begin position="521"/>
        <end position="549"/>
    </location>
</feature>
<dbReference type="InterPro" id="IPR038718">
    <property type="entry name" value="SNF2-like_sf"/>
</dbReference>
<dbReference type="GO" id="GO:0006281">
    <property type="term" value="P:DNA repair"/>
    <property type="evidence" value="ECO:0007669"/>
    <property type="project" value="TreeGrafter"/>
</dbReference>
<dbReference type="Gene3D" id="3.40.50.10810">
    <property type="entry name" value="Tandem AAA-ATPase domain"/>
    <property type="match status" value="2"/>
</dbReference>
<evidence type="ECO:0000313" key="7">
    <source>
        <dbReference type="EMBL" id="GJN90221.1"/>
    </source>
</evidence>
<dbReference type="InterPro" id="IPR027417">
    <property type="entry name" value="P-loop_NTPase"/>
</dbReference>
<feature type="compositionally biased region" description="Basic and acidic residues" evidence="4">
    <location>
        <begin position="288"/>
        <end position="302"/>
    </location>
</feature>
<dbReference type="InterPro" id="IPR001650">
    <property type="entry name" value="Helicase_C-like"/>
</dbReference>